<gene>
    <name evidence="1" type="ORF">MECH1_V1_3061</name>
</gene>
<dbReference type="EMBL" id="OZ026884">
    <property type="protein sequence ID" value="CAL1241837.1"/>
    <property type="molecule type" value="Genomic_DNA"/>
</dbReference>
<keyword evidence="2" id="KW-1185">Reference proteome</keyword>
<accession>A0ABM9NMH1</accession>
<dbReference type="Pfam" id="PF08888">
    <property type="entry name" value="HopJ"/>
    <property type="match status" value="1"/>
</dbReference>
<dbReference type="Gene3D" id="3.20.160.10">
    <property type="entry name" value="vpa0580 domain like"/>
    <property type="match status" value="1"/>
</dbReference>
<evidence type="ECO:0000313" key="1">
    <source>
        <dbReference type="EMBL" id="CAL1241837.1"/>
    </source>
</evidence>
<dbReference type="InterPro" id="IPR038604">
    <property type="entry name" value="HopJ_sf"/>
</dbReference>
<dbReference type="RefSeq" id="WP_348758317.1">
    <property type="nucleotide sequence ID" value="NZ_OZ026884.1"/>
</dbReference>
<dbReference type="InterPro" id="IPR014984">
    <property type="entry name" value="HopJ"/>
</dbReference>
<reference evidence="1 2" key="1">
    <citation type="submission" date="2024-04" db="EMBL/GenBank/DDBJ databases">
        <authorList>
            <person name="Cremers G."/>
        </authorList>
    </citation>
    <scope>NUCLEOTIDE SEQUENCE [LARGE SCALE GENOMIC DNA]</scope>
    <source>
        <strain evidence="1">MeCH1-AG</strain>
    </source>
</reference>
<proteinExistence type="predicted"/>
<protein>
    <submittedName>
        <fullName evidence="1">HopJ type III effector protein</fullName>
    </submittedName>
</protein>
<sequence>MSPVLAAFLAKVRGGQPVEFEETLAVIAAHYHYRPTRFCNGLGADCLVNEPGSNEGSCKIFYFARLHGLSEAETLALFGGYYRDEVLRRPTGNDHRNIRTFMRYGWSGIHFAEAALVPQEG</sequence>
<evidence type="ECO:0000313" key="2">
    <source>
        <dbReference type="Proteomes" id="UP001497493"/>
    </source>
</evidence>
<organism evidence="1 2">
    <name type="scientific">Candidatus Methylocalor cossyra</name>
    <dbReference type="NCBI Taxonomy" id="3108543"/>
    <lineage>
        <taxon>Bacteria</taxon>
        <taxon>Pseudomonadati</taxon>
        <taxon>Pseudomonadota</taxon>
        <taxon>Gammaproteobacteria</taxon>
        <taxon>Methylococcales</taxon>
        <taxon>Methylococcaceae</taxon>
        <taxon>Candidatus Methylocalor</taxon>
    </lineage>
</organism>
<dbReference type="Proteomes" id="UP001497493">
    <property type="component" value="Chromosome"/>
</dbReference>
<name>A0ABM9NMH1_9GAMM</name>